<dbReference type="GO" id="GO:0005759">
    <property type="term" value="C:mitochondrial matrix"/>
    <property type="evidence" value="ECO:0007669"/>
    <property type="project" value="UniProtKB-SubCell"/>
</dbReference>
<dbReference type="SUPFAM" id="SSF58014">
    <property type="entry name" value="Coiled-coil domain of nucleotide exchange factor GrpE"/>
    <property type="match status" value="1"/>
</dbReference>
<keyword evidence="11" id="KW-0732">Signal</keyword>
<evidence type="ECO:0000256" key="1">
    <source>
        <dbReference type="ARBA" id="ARBA00004496"/>
    </source>
</evidence>
<keyword evidence="9" id="KW-0175">Coiled coil</keyword>
<dbReference type="InterPro" id="IPR000740">
    <property type="entry name" value="GrpE"/>
</dbReference>
<dbReference type="EnsemblProtists" id="EKX42356">
    <property type="protein sequence ID" value="EKX42356"/>
    <property type="gene ID" value="GUITHDRAFT_153595"/>
</dbReference>
<dbReference type="OrthoDB" id="201635at2759"/>
<dbReference type="PRINTS" id="PR00773">
    <property type="entry name" value="GRPEPROTEIN"/>
</dbReference>
<feature type="region of interest" description="Disordered" evidence="10">
    <location>
        <begin position="279"/>
        <end position="304"/>
    </location>
</feature>
<dbReference type="GO" id="GO:0051082">
    <property type="term" value="F:unfolded protein binding"/>
    <property type="evidence" value="ECO:0007669"/>
    <property type="project" value="TreeGrafter"/>
</dbReference>
<evidence type="ECO:0000256" key="2">
    <source>
        <dbReference type="ARBA" id="ARBA00009054"/>
    </source>
</evidence>
<dbReference type="EMBL" id="JH993017">
    <property type="protein sequence ID" value="EKX42356.1"/>
    <property type="molecule type" value="Genomic_DNA"/>
</dbReference>
<evidence type="ECO:0000256" key="8">
    <source>
        <dbReference type="RuleBase" id="RU004478"/>
    </source>
</evidence>
<dbReference type="PaxDb" id="55529-EKX42356"/>
<dbReference type="PROSITE" id="PS01071">
    <property type="entry name" value="GRPE"/>
    <property type="match status" value="1"/>
</dbReference>
<keyword evidence="14" id="KW-1185">Reference proteome</keyword>
<accession>L1J1H7</accession>
<dbReference type="HAMAP" id="MF_01151">
    <property type="entry name" value="GrpE"/>
    <property type="match status" value="1"/>
</dbReference>
<dbReference type="SUPFAM" id="SSF51064">
    <property type="entry name" value="Head domain of nucleotide exchange factor GrpE"/>
    <property type="match status" value="1"/>
</dbReference>
<feature type="signal peptide" evidence="11">
    <location>
        <begin position="1"/>
        <end position="24"/>
    </location>
</feature>
<evidence type="ECO:0000313" key="14">
    <source>
        <dbReference type="Proteomes" id="UP000011087"/>
    </source>
</evidence>
<keyword evidence="7" id="KW-0496">Mitochondrion</keyword>
<keyword evidence="5" id="KW-0346">Stress response</keyword>
<organism evidence="12">
    <name type="scientific">Guillardia theta (strain CCMP2712)</name>
    <name type="common">Cryptophyte</name>
    <dbReference type="NCBI Taxonomy" id="905079"/>
    <lineage>
        <taxon>Eukaryota</taxon>
        <taxon>Cryptophyceae</taxon>
        <taxon>Pyrenomonadales</taxon>
        <taxon>Geminigeraceae</taxon>
        <taxon>Guillardia</taxon>
    </lineage>
</organism>
<keyword evidence="4" id="KW-0963">Cytoplasm</keyword>
<evidence type="ECO:0000256" key="9">
    <source>
        <dbReference type="SAM" id="Coils"/>
    </source>
</evidence>
<dbReference type="GO" id="GO:0051087">
    <property type="term" value="F:protein-folding chaperone binding"/>
    <property type="evidence" value="ECO:0007669"/>
    <property type="project" value="InterPro"/>
</dbReference>
<dbReference type="HOGENOM" id="CLU_057217_5_1_1"/>
<protein>
    <recommendedName>
        <fullName evidence="7">GrpE protein homolog</fullName>
    </recommendedName>
</protein>
<dbReference type="AlphaFoldDB" id="L1J1H7"/>
<comment type="subunit">
    <text evidence="3">Homodimer.</text>
</comment>
<dbReference type="CDD" id="cd00446">
    <property type="entry name" value="GrpE"/>
    <property type="match status" value="1"/>
</dbReference>
<gene>
    <name evidence="12" type="ORF">GUITHDRAFT_153595</name>
</gene>
<dbReference type="InterPro" id="IPR009012">
    <property type="entry name" value="GrpE_head"/>
</dbReference>
<feature type="compositionally biased region" description="Low complexity" evidence="10">
    <location>
        <begin position="279"/>
        <end position="298"/>
    </location>
</feature>
<reference evidence="12 14" key="1">
    <citation type="journal article" date="2012" name="Nature">
        <title>Algal genomes reveal evolutionary mosaicism and the fate of nucleomorphs.</title>
        <authorList>
            <consortium name="DOE Joint Genome Institute"/>
            <person name="Curtis B.A."/>
            <person name="Tanifuji G."/>
            <person name="Burki F."/>
            <person name="Gruber A."/>
            <person name="Irimia M."/>
            <person name="Maruyama S."/>
            <person name="Arias M.C."/>
            <person name="Ball S.G."/>
            <person name="Gile G.H."/>
            <person name="Hirakawa Y."/>
            <person name="Hopkins J.F."/>
            <person name="Kuo A."/>
            <person name="Rensing S.A."/>
            <person name="Schmutz J."/>
            <person name="Symeonidi A."/>
            <person name="Elias M."/>
            <person name="Eveleigh R.J."/>
            <person name="Herman E.K."/>
            <person name="Klute M.J."/>
            <person name="Nakayama T."/>
            <person name="Obornik M."/>
            <person name="Reyes-Prieto A."/>
            <person name="Armbrust E.V."/>
            <person name="Aves S.J."/>
            <person name="Beiko R.G."/>
            <person name="Coutinho P."/>
            <person name="Dacks J.B."/>
            <person name="Durnford D.G."/>
            <person name="Fast N.M."/>
            <person name="Green B.R."/>
            <person name="Grisdale C.J."/>
            <person name="Hempel F."/>
            <person name="Henrissat B."/>
            <person name="Hoppner M.P."/>
            <person name="Ishida K."/>
            <person name="Kim E."/>
            <person name="Koreny L."/>
            <person name="Kroth P.G."/>
            <person name="Liu Y."/>
            <person name="Malik S.B."/>
            <person name="Maier U.G."/>
            <person name="McRose D."/>
            <person name="Mock T."/>
            <person name="Neilson J.A."/>
            <person name="Onodera N.T."/>
            <person name="Poole A.M."/>
            <person name="Pritham E.J."/>
            <person name="Richards T.A."/>
            <person name="Rocap G."/>
            <person name="Roy S.W."/>
            <person name="Sarai C."/>
            <person name="Schaack S."/>
            <person name="Shirato S."/>
            <person name="Slamovits C.H."/>
            <person name="Spencer D.F."/>
            <person name="Suzuki S."/>
            <person name="Worden A.Z."/>
            <person name="Zauner S."/>
            <person name="Barry K."/>
            <person name="Bell C."/>
            <person name="Bharti A.K."/>
            <person name="Crow J.A."/>
            <person name="Grimwood J."/>
            <person name="Kramer R."/>
            <person name="Lindquist E."/>
            <person name="Lucas S."/>
            <person name="Salamov A."/>
            <person name="McFadden G.I."/>
            <person name="Lane C.E."/>
            <person name="Keeling P.J."/>
            <person name="Gray M.W."/>
            <person name="Grigoriev I.V."/>
            <person name="Archibald J.M."/>
        </authorList>
    </citation>
    <scope>NUCLEOTIDE SEQUENCE</scope>
    <source>
        <strain evidence="12 14">CCMP2712</strain>
    </source>
</reference>
<feature type="coiled-coil region" evidence="9">
    <location>
        <begin position="98"/>
        <end position="132"/>
    </location>
</feature>
<dbReference type="STRING" id="905079.L1J1H7"/>
<evidence type="ECO:0000256" key="4">
    <source>
        <dbReference type="ARBA" id="ARBA00022490"/>
    </source>
</evidence>
<feature type="non-terminal residue" evidence="12">
    <location>
        <position position="1"/>
    </location>
</feature>
<dbReference type="Gene3D" id="2.30.22.10">
    <property type="entry name" value="Head domain of nucleotide exchange factor GrpE"/>
    <property type="match status" value="1"/>
</dbReference>
<reference evidence="13" key="3">
    <citation type="submission" date="2016-03" db="UniProtKB">
        <authorList>
            <consortium name="EnsemblProtists"/>
        </authorList>
    </citation>
    <scope>IDENTIFICATION</scope>
</reference>
<comment type="similarity">
    <text evidence="2 8">Belongs to the GrpE family.</text>
</comment>
<proteinExistence type="inferred from homology"/>
<sequence length="304" mass="33401">MQTLHKALIFAAVIFLCVPGTIHGFGINIASIPSLRSSPASVSKNPIFASSPLTPQRFPSLLPLRNSKDEQVPEASEETEASAESVEASEEQLDTDSKEFLQRKVEILQKELDETSAKLQDLEADAKSLEDLKARGILKLASAVELKETYIRLAADFENYRKRTASDLVRANDMATVNVVKELLVVLDTFERAGSAIKCETDREQSINNSYQAVNKELLKVLNKLNVEAIEPLGQEFDPNMHNAIQQLESKEYKENVVCQALQRGYKIGDRVVRPALVVVSSGPGPEESGEETSAPSEQSESSA</sequence>
<evidence type="ECO:0000256" key="6">
    <source>
        <dbReference type="ARBA" id="ARBA00023186"/>
    </source>
</evidence>
<dbReference type="RefSeq" id="XP_005829336.1">
    <property type="nucleotide sequence ID" value="XM_005829279.1"/>
</dbReference>
<evidence type="ECO:0000313" key="13">
    <source>
        <dbReference type="EnsemblProtists" id="EKX42356"/>
    </source>
</evidence>
<comment type="function">
    <text evidence="7">Essential component of the PAM complex, a complex required for the translocation of transit peptide-containing proteins from the inner membrane into the mitochondrial matrix in an ATP-dependent manner.</text>
</comment>
<feature type="chain" id="PRO_5008770764" description="GrpE protein homolog" evidence="11">
    <location>
        <begin position="25"/>
        <end position="304"/>
    </location>
</feature>
<evidence type="ECO:0000313" key="12">
    <source>
        <dbReference type="EMBL" id="EKX42356.1"/>
    </source>
</evidence>
<name>L1J1H7_GUITC</name>
<dbReference type="PANTHER" id="PTHR21237">
    <property type="entry name" value="GRPE PROTEIN"/>
    <property type="match status" value="1"/>
</dbReference>
<dbReference type="Pfam" id="PF01025">
    <property type="entry name" value="GrpE"/>
    <property type="match status" value="1"/>
</dbReference>
<feature type="compositionally biased region" description="Acidic residues" evidence="10">
    <location>
        <begin position="75"/>
        <end position="94"/>
    </location>
</feature>
<dbReference type="KEGG" id="gtt:GUITHDRAFT_153595"/>
<evidence type="ECO:0000256" key="11">
    <source>
        <dbReference type="SAM" id="SignalP"/>
    </source>
</evidence>
<dbReference type="GeneID" id="17299011"/>
<evidence type="ECO:0000256" key="7">
    <source>
        <dbReference type="RuleBase" id="RU000640"/>
    </source>
</evidence>
<evidence type="ECO:0000256" key="5">
    <source>
        <dbReference type="ARBA" id="ARBA00023016"/>
    </source>
</evidence>
<dbReference type="Gene3D" id="3.90.20.20">
    <property type="match status" value="1"/>
</dbReference>
<evidence type="ECO:0000256" key="3">
    <source>
        <dbReference type="ARBA" id="ARBA00011738"/>
    </source>
</evidence>
<dbReference type="PANTHER" id="PTHR21237:SF40">
    <property type="entry name" value="CELL CYCLE AND APOPTOSIS REGULATOR PROTEIN 2"/>
    <property type="match status" value="1"/>
</dbReference>
<reference evidence="14" key="2">
    <citation type="submission" date="2012-11" db="EMBL/GenBank/DDBJ databases">
        <authorList>
            <person name="Kuo A."/>
            <person name="Curtis B.A."/>
            <person name="Tanifuji G."/>
            <person name="Burki F."/>
            <person name="Gruber A."/>
            <person name="Irimia M."/>
            <person name="Maruyama S."/>
            <person name="Arias M.C."/>
            <person name="Ball S.G."/>
            <person name="Gile G.H."/>
            <person name="Hirakawa Y."/>
            <person name="Hopkins J.F."/>
            <person name="Rensing S.A."/>
            <person name="Schmutz J."/>
            <person name="Symeonidi A."/>
            <person name="Elias M."/>
            <person name="Eveleigh R.J."/>
            <person name="Herman E.K."/>
            <person name="Klute M.J."/>
            <person name="Nakayama T."/>
            <person name="Obornik M."/>
            <person name="Reyes-Prieto A."/>
            <person name="Armbrust E.V."/>
            <person name="Aves S.J."/>
            <person name="Beiko R.G."/>
            <person name="Coutinho P."/>
            <person name="Dacks J.B."/>
            <person name="Durnford D.G."/>
            <person name="Fast N.M."/>
            <person name="Green B.R."/>
            <person name="Grisdale C."/>
            <person name="Hempe F."/>
            <person name="Henrissat B."/>
            <person name="Hoppner M.P."/>
            <person name="Ishida K.-I."/>
            <person name="Kim E."/>
            <person name="Koreny L."/>
            <person name="Kroth P.G."/>
            <person name="Liu Y."/>
            <person name="Malik S.-B."/>
            <person name="Maier U.G."/>
            <person name="McRose D."/>
            <person name="Mock T."/>
            <person name="Neilson J.A."/>
            <person name="Onodera N.T."/>
            <person name="Poole A.M."/>
            <person name="Pritham E.J."/>
            <person name="Richards T.A."/>
            <person name="Rocap G."/>
            <person name="Roy S.W."/>
            <person name="Sarai C."/>
            <person name="Schaack S."/>
            <person name="Shirato S."/>
            <person name="Slamovits C.H."/>
            <person name="Spencer D.F."/>
            <person name="Suzuki S."/>
            <person name="Worden A.Z."/>
            <person name="Zauner S."/>
            <person name="Barry K."/>
            <person name="Bell C."/>
            <person name="Bharti A.K."/>
            <person name="Crow J.A."/>
            <person name="Grimwood J."/>
            <person name="Kramer R."/>
            <person name="Lindquist E."/>
            <person name="Lucas S."/>
            <person name="Salamov A."/>
            <person name="McFadden G.I."/>
            <person name="Lane C.E."/>
            <person name="Keeling P.J."/>
            <person name="Gray M.W."/>
            <person name="Grigoriev I.V."/>
            <person name="Archibald J.M."/>
        </authorList>
    </citation>
    <scope>NUCLEOTIDE SEQUENCE</scope>
    <source>
        <strain evidence="14">CCMP2712</strain>
    </source>
</reference>
<dbReference type="GO" id="GO:0000774">
    <property type="term" value="F:adenyl-nucleotide exchange factor activity"/>
    <property type="evidence" value="ECO:0007669"/>
    <property type="project" value="InterPro"/>
</dbReference>
<comment type="subcellular location">
    <subcellularLocation>
        <location evidence="1">Cytoplasm</location>
    </subcellularLocation>
    <subcellularLocation>
        <location evidence="7">Mitochondrion matrix</location>
    </subcellularLocation>
</comment>
<keyword evidence="6 7" id="KW-0143">Chaperone</keyword>
<dbReference type="InterPro" id="IPR013805">
    <property type="entry name" value="GrpE_CC"/>
</dbReference>
<dbReference type="eggNOG" id="KOG3003">
    <property type="taxonomic scope" value="Eukaryota"/>
</dbReference>
<feature type="region of interest" description="Disordered" evidence="10">
    <location>
        <begin position="67"/>
        <end position="97"/>
    </location>
</feature>
<dbReference type="Proteomes" id="UP000011087">
    <property type="component" value="Unassembled WGS sequence"/>
</dbReference>
<evidence type="ECO:0000256" key="10">
    <source>
        <dbReference type="SAM" id="MobiDB-lite"/>
    </source>
</evidence>
<dbReference type="FunFam" id="2.30.22.10:FF:000001">
    <property type="entry name" value="Protein GrpE"/>
    <property type="match status" value="1"/>
</dbReference>
<dbReference type="OMA" id="MDHEAIM"/>
<dbReference type="GO" id="GO:0042803">
    <property type="term" value="F:protein homodimerization activity"/>
    <property type="evidence" value="ECO:0007669"/>
    <property type="project" value="InterPro"/>
</dbReference>
<dbReference type="GO" id="GO:0006457">
    <property type="term" value="P:protein folding"/>
    <property type="evidence" value="ECO:0007669"/>
    <property type="project" value="InterPro"/>
</dbReference>